<reference evidence="3 4" key="1">
    <citation type="journal article" date="2021" name="J. Hered.">
        <title>A chromosome-level genome assembly of the parasitoid wasp, Cotesia glomerata (Hymenoptera: Braconidae).</title>
        <authorList>
            <person name="Pinto B.J."/>
            <person name="Weis J.J."/>
            <person name="Gamble T."/>
            <person name="Ode P.J."/>
            <person name="Paul R."/>
            <person name="Zaspel J.M."/>
        </authorList>
    </citation>
    <scope>NUCLEOTIDE SEQUENCE [LARGE SCALE GENOMIC DNA]</scope>
    <source>
        <strain evidence="3">CgM1</strain>
    </source>
</reference>
<organism evidence="3 4">
    <name type="scientific">Cotesia glomerata</name>
    <name type="common">Lepidopteran parasitic wasp</name>
    <name type="synonym">Apanteles glomeratus</name>
    <dbReference type="NCBI Taxonomy" id="32391"/>
    <lineage>
        <taxon>Eukaryota</taxon>
        <taxon>Metazoa</taxon>
        <taxon>Ecdysozoa</taxon>
        <taxon>Arthropoda</taxon>
        <taxon>Hexapoda</taxon>
        <taxon>Insecta</taxon>
        <taxon>Pterygota</taxon>
        <taxon>Neoptera</taxon>
        <taxon>Endopterygota</taxon>
        <taxon>Hymenoptera</taxon>
        <taxon>Apocrita</taxon>
        <taxon>Ichneumonoidea</taxon>
        <taxon>Braconidae</taxon>
        <taxon>Microgastrinae</taxon>
        <taxon>Cotesia</taxon>
    </lineage>
</organism>
<dbReference type="Proteomes" id="UP000826195">
    <property type="component" value="Unassembled WGS sequence"/>
</dbReference>
<comment type="caution">
    <text evidence="3">The sequence shown here is derived from an EMBL/GenBank/DDBJ whole genome shotgun (WGS) entry which is preliminary data.</text>
</comment>
<sequence>MSTNQLATQIRDANYCYESNDNDDFSGYRHPEINAALNIVLYVGLGTTALGLVICFIGTGEKGFLSPELRLVGPSLLCAGLFCCLIRIFLCSCLCHRCDSCEWKPCPVVIVGKDSLKTDQPLPSSKQEQPTTSLLPRSTDQLMKKTTATKTSDAPSLSTSFEPSKGHELLLVPSQLLE</sequence>
<keyword evidence="2" id="KW-0812">Transmembrane</keyword>
<dbReference type="AlphaFoldDB" id="A0AAV7J040"/>
<evidence type="ECO:0000256" key="2">
    <source>
        <dbReference type="SAM" id="Phobius"/>
    </source>
</evidence>
<feature type="transmembrane region" description="Helical" evidence="2">
    <location>
        <begin position="71"/>
        <end position="90"/>
    </location>
</feature>
<accession>A0AAV7J040</accession>
<name>A0AAV7J040_COTGL</name>
<keyword evidence="4" id="KW-1185">Reference proteome</keyword>
<feature type="compositionally biased region" description="Polar residues" evidence="1">
    <location>
        <begin position="121"/>
        <end position="162"/>
    </location>
</feature>
<dbReference type="EMBL" id="JAHXZJ010000374">
    <property type="protein sequence ID" value="KAH0561104.1"/>
    <property type="molecule type" value="Genomic_DNA"/>
</dbReference>
<proteinExistence type="predicted"/>
<gene>
    <name evidence="3" type="ORF">KQX54_013099</name>
</gene>
<keyword evidence="2" id="KW-1133">Transmembrane helix</keyword>
<feature type="region of interest" description="Disordered" evidence="1">
    <location>
        <begin position="119"/>
        <end position="166"/>
    </location>
</feature>
<evidence type="ECO:0000313" key="4">
    <source>
        <dbReference type="Proteomes" id="UP000826195"/>
    </source>
</evidence>
<keyword evidence="2" id="KW-0472">Membrane</keyword>
<evidence type="ECO:0000313" key="3">
    <source>
        <dbReference type="EMBL" id="KAH0561104.1"/>
    </source>
</evidence>
<evidence type="ECO:0000256" key="1">
    <source>
        <dbReference type="SAM" id="MobiDB-lite"/>
    </source>
</evidence>
<protein>
    <submittedName>
        <fullName evidence="3">Uncharacterized protein</fullName>
    </submittedName>
</protein>
<feature type="transmembrane region" description="Helical" evidence="2">
    <location>
        <begin position="39"/>
        <end position="59"/>
    </location>
</feature>